<feature type="transmembrane region" description="Helical" evidence="8">
    <location>
        <begin position="145"/>
        <end position="163"/>
    </location>
</feature>
<dbReference type="InterPro" id="IPR001054">
    <property type="entry name" value="A/G_cyclase"/>
</dbReference>
<dbReference type="SUPFAM" id="SSF55073">
    <property type="entry name" value="Nucleotide cyclase"/>
    <property type="match status" value="1"/>
</dbReference>
<organism evidence="10 11">
    <name type="scientific">Ruegeria alba</name>
    <dbReference type="NCBI Taxonomy" id="2916756"/>
    <lineage>
        <taxon>Bacteria</taxon>
        <taxon>Pseudomonadati</taxon>
        <taxon>Pseudomonadota</taxon>
        <taxon>Alphaproteobacteria</taxon>
        <taxon>Rhodobacterales</taxon>
        <taxon>Roseobacteraceae</taxon>
        <taxon>Ruegeria</taxon>
    </lineage>
</organism>
<dbReference type="Pfam" id="PF00211">
    <property type="entry name" value="Guanylate_cyc"/>
    <property type="match status" value="1"/>
</dbReference>
<feature type="domain" description="Guanylate cyclase" evidence="9">
    <location>
        <begin position="249"/>
        <end position="376"/>
    </location>
</feature>
<proteinExistence type="inferred from homology"/>
<dbReference type="InterPro" id="IPR050401">
    <property type="entry name" value="Cyclic_nucleotide_synthase"/>
</dbReference>
<accession>A0ABS9P287</accession>
<dbReference type="InterPro" id="IPR029787">
    <property type="entry name" value="Nucleotide_cyclase"/>
</dbReference>
<evidence type="ECO:0000256" key="7">
    <source>
        <dbReference type="RuleBase" id="RU000405"/>
    </source>
</evidence>
<dbReference type="Proteomes" id="UP001165279">
    <property type="component" value="Unassembled WGS sequence"/>
</dbReference>
<dbReference type="PROSITE" id="PS00452">
    <property type="entry name" value="GUANYLATE_CYCLASE_1"/>
    <property type="match status" value="1"/>
</dbReference>
<feature type="transmembrane region" description="Helical" evidence="8">
    <location>
        <begin position="96"/>
        <end position="116"/>
    </location>
</feature>
<evidence type="ECO:0000313" key="10">
    <source>
        <dbReference type="EMBL" id="MCG6560607.1"/>
    </source>
</evidence>
<evidence type="ECO:0000256" key="2">
    <source>
        <dbReference type="ARBA" id="ARBA00022692"/>
    </source>
</evidence>
<feature type="transmembrane region" description="Helical" evidence="8">
    <location>
        <begin position="122"/>
        <end position="138"/>
    </location>
</feature>
<dbReference type="Gene3D" id="3.30.70.1230">
    <property type="entry name" value="Nucleotide cyclase"/>
    <property type="match status" value="1"/>
</dbReference>
<keyword evidence="5 8" id="KW-0472">Membrane</keyword>
<protein>
    <submittedName>
        <fullName evidence="10">Adenylate/guanylate cyclase domain-containing protein</fullName>
    </submittedName>
</protein>
<evidence type="ECO:0000259" key="9">
    <source>
        <dbReference type="PROSITE" id="PS50125"/>
    </source>
</evidence>
<dbReference type="PROSITE" id="PS50125">
    <property type="entry name" value="GUANYLATE_CYCLASE_2"/>
    <property type="match status" value="1"/>
</dbReference>
<comment type="subcellular location">
    <subcellularLocation>
        <location evidence="1">Membrane</location>
    </subcellularLocation>
</comment>
<dbReference type="PANTHER" id="PTHR11920:SF335">
    <property type="entry name" value="GUANYLATE CYCLASE"/>
    <property type="match status" value="1"/>
</dbReference>
<dbReference type="CDD" id="cd07302">
    <property type="entry name" value="CHD"/>
    <property type="match status" value="1"/>
</dbReference>
<name>A0ABS9P287_9RHOB</name>
<evidence type="ECO:0000256" key="4">
    <source>
        <dbReference type="ARBA" id="ARBA00022989"/>
    </source>
</evidence>
<reference evidence="10" key="1">
    <citation type="submission" date="2022-02" db="EMBL/GenBank/DDBJ databases">
        <title>The genome sequence of Ruegeria sp. 1NDH52C.</title>
        <authorList>
            <person name="Du J."/>
        </authorList>
    </citation>
    <scope>NUCLEOTIDE SEQUENCE</scope>
    <source>
        <strain evidence="10">1NDH52C</strain>
    </source>
</reference>
<feature type="transmembrane region" description="Helical" evidence="8">
    <location>
        <begin position="175"/>
        <end position="200"/>
    </location>
</feature>
<evidence type="ECO:0000256" key="8">
    <source>
        <dbReference type="SAM" id="Phobius"/>
    </source>
</evidence>
<dbReference type="PANTHER" id="PTHR11920">
    <property type="entry name" value="GUANYLYL CYCLASE"/>
    <property type="match status" value="1"/>
</dbReference>
<evidence type="ECO:0000256" key="6">
    <source>
        <dbReference type="ARBA" id="ARBA00023239"/>
    </source>
</evidence>
<keyword evidence="6 7" id="KW-0456">Lyase</keyword>
<keyword evidence="11" id="KW-1185">Reference proteome</keyword>
<feature type="transmembrane region" description="Helical" evidence="8">
    <location>
        <begin position="42"/>
        <end position="63"/>
    </location>
</feature>
<keyword evidence="3" id="KW-0547">Nucleotide-binding</keyword>
<comment type="similarity">
    <text evidence="7">Belongs to the adenylyl cyclase class-4/guanylyl cyclase family.</text>
</comment>
<comment type="caution">
    <text evidence="10">The sequence shown here is derived from an EMBL/GenBank/DDBJ whole genome shotgun (WGS) entry which is preliminary data.</text>
</comment>
<dbReference type="EMBL" id="JAKOEM010000031">
    <property type="protein sequence ID" value="MCG6560607.1"/>
    <property type="molecule type" value="Genomic_DNA"/>
</dbReference>
<dbReference type="InterPro" id="IPR018297">
    <property type="entry name" value="A/G_cyclase_CS"/>
</dbReference>
<dbReference type="InterPro" id="IPR048432">
    <property type="entry name" value="MASE7"/>
</dbReference>
<sequence>MKGDAEVTAAQPEFAYRLPRFVKCYLNFGLEGKVRREQRRQFMCNAIMLIYTIASIVHVVAFLSIDSSLWPASVTAFTIGFVFLISPFLYSAIPDLTVLGWSSVIGGLFTLQTFLIGNQSGMYLYMLLTPILWLPILGAERVWRVALVTFGAILLILICLNYADDPWLAVANYPAFARGMQVSAVAWTAGSMLIIGYLAFFRAETAEDALEAEHARSEALLYNLLPTEIAARLKDAPNQTIADNLDHTAILFADIVNFTPRSARMAPNDLVSFLNRIFSTFDELAAKHGLEKIKTIGDAYMVAAGLPQPVDRPVHRIAKMAFDMLATLRALSDELGEEIEIRIGLHTGPVVAGVIGHQKLFYDVWGDTVNTASRMESHGVPGRIQVTAAAKSELEGDYTFEPRGTVIIKGMGEVKTWWLLQKT</sequence>
<keyword evidence="4 8" id="KW-1133">Transmembrane helix</keyword>
<evidence type="ECO:0000256" key="1">
    <source>
        <dbReference type="ARBA" id="ARBA00004370"/>
    </source>
</evidence>
<feature type="transmembrane region" description="Helical" evidence="8">
    <location>
        <begin position="69"/>
        <end position="89"/>
    </location>
</feature>
<gene>
    <name evidence="10" type="ORF">MB818_20555</name>
</gene>
<dbReference type="SMART" id="SM00044">
    <property type="entry name" value="CYCc"/>
    <property type="match status" value="1"/>
</dbReference>
<dbReference type="RefSeq" id="WP_238906281.1">
    <property type="nucleotide sequence ID" value="NZ_JAKOEM010000031.1"/>
</dbReference>
<evidence type="ECO:0000256" key="3">
    <source>
        <dbReference type="ARBA" id="ARBA00022741"/>
    </source>
</evidence>
<keyword evidence="2 8" id="KW-0812">Transmembrane</keyword>
<dbReference type="Pfam" id="PF20967">
    <property type="entry name" value="MASE7"/>
    <property type="match status" value="1"/>
</dbReference>
<evidence type="ECO:0000256" key="5">
    <source>
        <dbReference type="ARBA" id="ARBA00023136"/>
    </source>
</evidence>
<evidence type="ECO:0000313" key="11">
    <source>
        <dbReference type="Proteomes" id="UP001165279"/>
    </source>
</evidence>